<accession>A0ABX9XHF5</accession>
<feature type="domain" description="UGSC-like" evidence="1">
    <location>
        <begin position="1"/>
        <end position="70"/>
    </location>
</feature>
<dbReference type="Pfam" id="PF24696">
    <property type="entry name" value="UGSC"/>
    <property type="match status" value="1"/>
</dbReference>
<reference evidence="2 3" key="1">
    <citation type="submission" date="2018-11" db="EMBL/GenBank/DDBJ databases">
        <authorList>
            <person name="Jang G.I."/>
            <person name="Hwang C.Y."/>
        </authorList>
    </citation>
    <scope>NUCLEOTIDE SEQUENCE [LARGE SCALE GENOMIC DNA]</scope>
    <source>
        <strain evidence="2 3">SSM26</strain>
    </source>
</reference>
<dbReference type="InterPro" id="IPR057767">
    <property type="entry name" value="UGSC-like_dom"/>
</dbReference>
<gene>
    <name evidence="2" type="ORF">EF096_15365</name>
</gene>
<evidence type="ECO:0000313" key="3">
    <source>
        <dbReference type="Proteomes" id="UP000275199"/>
    </source>
</evidence>
<proteinExistence type="predicted"/>
<organism evidence="2 3">
    <name type="scientific">Pseudomonas neustonica</name>
    <dbReference type="NCBI Taxonomy" id="2487346"/>
    <lineage>
        <taxon>Bacteria</taxon>
        <taxon>Pseudomonadati</taxon>
        <taxon>Pseudomonadota</taxon>
        <taxon>Gammaproteobacteria</taxon>
        <taxon>Pseudomonadales</taxon>
        <taxon>Pseudomonadaceae</taxon>
        <taxon>Pseudomonas</taxon>
    </lineage>
</organism>
<keyword evidence="3" id="KW-1185">Reference proteome</keyword>
<name>A0ABX9XHF5_9PSED</name>
<evidence type="ECO:0000313" key="2">
    <source>
        <dbReference type="EMBL" id="ROZ82289.1"/>
    </source>
</evidence>
<evidence type="ECO:0000259" key="1">
    <source>
        <dbReference type="Pfam" id="PF24696"/>
    </source>
</evidence>
<sequence length="78" mass="8333">MHDIADLESRQIPGVGVASSEFVQAAALQSKALGFDPAMVFVPHPIQDRTDDEMRALADGALADILRLLRADAEDASD</sequence>
<comment type="caution">
    <text evidence="2">The sequence shown here is derived from an EMBL/GenBank/DDBJ whole genome shotgun (WGS) entry which is preliminary data.</text>
</comment>
<dbReference type="EMBL" id="RKKU01000023">
    <property type="protein sequence ID" value="ROZ82289.1"/>
    <property type="molecule type" value="Genomic_DNA"/>
</dbReference>
<protein>
    <recommendedName>
        <fullName evidence="1">UGSC-like domain-containing protein</fullName>
    </recommendedName>
</protein>
<dbReference type="Proteomes" id="UP000275199">
    <property type="component" value="Unassembled WGS sequence"/>
</dbReference>